<gene>
    <name evidence="1" type="ORF">CERZMDRAFT_94558</name>
</gene>
<proteinExistence type="predicted"/>
<reference evidence="1" key="1">
    <citation type="journal article" date="2020" name="Stud. Mycol.">
        <title>101 Dothideomycetes genomes: a test case for predicting lifestyles and emergence of pathogens.</title>
        <authorList>
            <person name="Haridas S."/>
            <person name="Albert R."/>
            <person name="Binder M."/>
            <person name="Bloem J."/>
            <person name="Labutti K."/>
            <person name="Salamov A."/>
            <person name="Andreopoulos B."/>
            <person name="Baker S."/>
            <person name="Barry K."/>
            <person name="Bills G."/>
            <person name="Bluhm B."/>
            <person name="Cannon C."/>
            <person name="Castanera R."/>
            <person name="Culley D."/>
            <person name="Daum C."/>
            <person name="Ezra D."/>
            <person name="Gonzalez J."/>
            <person name="Henrissat B."/>
            <person name="Kuo A."/>
            <person name="Liang C."/>
            <person name="Lipzen A."/>
            <person name="Lutzoni F."/>
            <person name="Magnuson J."/>
            <person name="Mondo S."/>
            <person name="Nolan M."/>
            <person name="Ohm R."/>
            <person name="Pangilinan J."/>
            <person name="Park H.-J."/>
            <person name="Ramirez L."/>
            <person name="Alfaro M."/>
            <person name="Sun H."/>
            <person name="Tritt A."/>
            <person name="Yoshinaga Y."/>
            <person name="Zwiers L.-H."/>
            <person name="Turgeon B."/>
            <person name="Goodwin S."/>
            <person name="Spatafora J."/>
            <person name="Crous P."/>
            <person name="Grigoriev I."/>
        </authorList>
    </citation>
    <scope>NUCLEOTIDE SEQUENCE</scope>
    <source>
        <strain evidence="1">SCOH1-5</strain>
    </source>
</reference>
<keyword evidence="2" id="KW-1185">Reference proteome</keyword>
<name>A0A6A6FP17_9PEZI</name>
<dbReference type="AlphaFoldDB" id="A0A6A6FP17"/>
<organism evidence="1 2">
    <name type="scientific">Cercospora zeae-maydis SCOH1-5</name>
    <dbReference type="NCBI Taxonomy" id="717836"/>
    <lineage>
        <taxon>Eukaryota</taxon>
        <taxon>Fungi</taxon>
        <taxon>Dikarya</taxon>
        <taxon>Ascomycota</taxon>
        <taxon>Pezizomycotina</taxon>
        <taxon>Dothideomycetes</taxon>
        <taxon>Dothideomycetidae</taxon>
        <taxon>Mycosphaerellales</taxon>
        <taxon>Mycosphaerellaceae</taxon>
        <taxon>Cercospora</taxon>
    </lineage>
</organism>
<evidence type="ECO:0000313" key="1">
    <source>
        <dbReference type="EMBL" id="KAF2215139.1"/>
    </source>
</evidence>
<dbReference type="EMBL" id="ML992666">
    <property type="protein sequence ID" value="KAF2215139.1"/>
    <property type="molecule type" value="Genomic_DNA"/>
</dbReference>
<dbReference type="Proteomes" id="UP000799539">
    <property type="component" value="Unassembled WGS sequence"/>
</dbReference>
<protein>
    <submittedName>
        <fullName evidence="1">Uncharacterized protein</fullName>
    </submittedName>
</protein>
<evidence type="ECO:0000313" key="2">
    <source>
        <dbReference type="Proteomes" id="UP000799539"/>
    </source>
</evidence>
<sequence>MRKSLRNDRRAAEHHIATSVSFVAPRVAEIRRHVPLHDSEATIRTLRLSDAEEEKQECIEEVCLDRASFRTSGRRVKTPLVLPAIRVSKDIDRLTGVRADNFAAVMEAAFARHDHGVDCYASA</sequence>
<accession>A0A6A6FP17</accession>